<dbReference type="RefSeq" id="WP_066811703.1">
    <property type="nucleotide sequence ID" value="NZ_CP012661.1"/>
</dbReference>
<dbReference type="EMBL" id="CP012661">
    <property type="protein sequence ID" value="AMY68563.1"/>
    <property type="molecule type" value="Genomic_DNA"/>
</dbReference>
<name>A0A165SJ33_9RHOB</name>
<dbReference type="Gene3D" id="3.40.50.720">
    <property type="entry name" value="NAD(P)-binding Rossmann-like Domain"/>
    <property type="match status" value="1"/>
</dbReference>
<organism evidence="4 5">
    <name type="scientific">Frigidibacter mobilis</name>
    <dbReference type="NCBI Taxonomy" id="1335048"/>
    <lineage>
        <taxon>Bacteria</taxon>
        <taxon>Pseudomonadati</taxon>
        <taxon>Pseudomonadota</taxon>
        <taxon>Alphaproteobacteria</taxon>
        <taxon>Rhodobacterales</taxon>
        <taxon>Paracoccaceae</taxon>
        <taxon>Frigidibacter</taxon>
    </lineage>
</organism>
<reference evidence="4 5" key="1">
    <citation type="submission" date="2015-09" db="EMBL/GenBank/DDBJ databases">
        <title>Complete genome sequence of Defluviimonas alba cai42t isolated from an oilfield in Xinjiang.</title>
        <authorList>
            <person name="Geng S."/>
            <person name="Pan X."/>
            <person name="Wu X."/>
        </authorList>
    </citation>
    <scope>NUCLEOTIDE SEQUENCE [LARGE SCALE GENOMIC DNA]</scope>
    <source>
        <strain evidence="5">cai42</strain>
    </source>
</reference>
<dbReference type="InterPro" id="IPR002347">
    <property type="entry name" value="SDR_fam"/>
</dbReference>
<proteinExistence type="inferred from homology"/>
<accession>A0A165SJ33</accession>
<dbReference type="STRING" id="1335048.AKL17_1307"/>
<evidence type="ECO:0000256" key="2">
    <source>
        <dbReference type="ARBA" id="ARBA00023002"/>
    </source>
</evidence>
<evidence type="ECO:0000313" key="4">
    <source>
        <dbReference type="EMBL" id="AMY68563.1"/>
    </source>
</evidence>
<sequence length="265" mass="28096">MDRDSPADFTPRYPGSGRLAGRVAFVSGGASGIGRAVVRLFAREGASVVIPWHSDEAEAREVEAEARAEGGEVLVLQFDAADRGSCFAAVKATVDRFGRLDVLVCNASIQTLQEDVLKITEDQVEALFRTNVFGYLWLVQAALPHLSRGASVICTTSVNAYRGHATLMDYAASKGAELSLLRALAANLADRGIRVNGVAPGPVWTPLIPKTTPEEDLGDFGSDTPMKRPAQPNEIAPAFLFLACEDASYVTGQVIHPNGGTPVSG</sequence>
<dbReference type="KEGG" id="daa:AKL17_1307"/>
<gene>
    <name evidence="4" type="ORF">AKL17_1307</name>
</gene>
<dbReference type="PATRIC" id="fig|1335048.3.peg.1359"/>
<dbReference type="AlphaFoldDB" id="A0A165SJ33"/>
<evidence type="ECO:0000256" key="1">
    <source>
        <dbReference type="ARBA" id="ARBA00006484"/>
    </source>
</evidence>
<dbReference type="PANTHER" id="PTHR48107">
    <property type="entry name" value="NADPH-DEPENDENT ALDEHYDE REDUCTASE-LIKE PROTEIN, CHLOROPLASTIC-RELATED"/>
    <property type="match status" value="1"/>
</dbReference>
<dbReference type="Pfam" id="PF13561">
    <property type="entry name" value="adh_short_C2"/>
    <property type="match status" value="1"/>
</dbReference>
<keyword evidence="2" id="KW-0560">Oxidoreductase</keyword>
<dbReference type="FunFam" id="3.40.50.720:FF:000084">
    <property type="entry name" value="Short-chain dehydrogenase reductase"/>
    <property type="match status" value="1"/>
</dbReference>
<evidence type="ECO:0000256" key="3">
    <source>
        <dbReference type="SAM" id="MobiDB-lite"/>
    </source>
</evidence>
<dbReference type="Proteomes" id="UP000076128">
    <property type="component" value="Chromosome"/>
</dbReference>
<dbReference type="OrthoDB" id="198783at2"/>
<evidence type="ECO:0000313" key="5">
    <source>
        <dbReference type="Proteomes" id="UP000076128"/>
    </source>
</evidence>
<comment type="similarity">
    <text evidence="1">Belongs to the short-chain dehydrogenases/reductases (SDR) family.</text>
</comment>
<dbReference type="PRINTS" id="PR00081">
    <property type="entry name" value="GDHRDH"/>
</dbReference>
<feature type="region of interest" description="Disordered" evidence="3">
    <location>
        <begin position="206"/>
        <end position="228"/>
    </location>
</feature>
<protein>
    <submittedName>
        <fullName evidence="4">Short-chain dehydrogenase/reductase SDR</fullName>
    </submittedName>
</protein>
<keyword evidence="5" id="KW-1185">Reference proteome</keyword>
<dbReference type="SUPFAM" id="SSF51735">
    <property type="entry name" value="NAD(P)-binding Rossmann-fold domains"/>
    <property type="match status" value="1"/>
</dbReference>
<dbReference type="InterPro" id="IPR036291">
    <property type="entry name" value="NAD(P)-bd_dom_sf"/>
</dbReference>
<dbReference type="GO" id="GO:0016614">
    <property type="term" value="F:oxidoreductase activity, acting on CH-OH group of donors"/>
    <property type="evidence" value="ECO:0007669"/>
    <property type="project" value="UniProtKB-ARBA"/>
</dbReference>
<dbReference type="PANTHER" id="PTHR48107:SF16">
    <property type="entry name" value="NADPH-DEPENDENT ALDEHYDE REDUCTASE 1, CHLOROPLASTIC"/>
    <property type="match status" value="1"/>
</dbReference>